<dbReference type="AlphaFoldDB" id="A0A8C5SX50"/>
<evidence type="ECO:0000313" key="2">
    <source>
        <dbReference type="Ensembl" id="ENSLLTP00000023630.1"/>
    </source>
</evidence>
<dbReference type="GO" id="GO:0005882">
    <property type="term" value="C:intermediate filament"/>
    <property type="evidence" value="ECO:0007669"/>
    <property type="project" value="InterPro"/>
</dbReference>
<dbReference type="GO" id="GO:0017166">
    <property type="term" value="F:vinculin binding"/>
    <property type="evidence" value="ECO:0007669"/>
    <property type="project" value="TreeGrafter"/>
</dbReference>
<reference evidence="2" key="1">
    <citation type="submission" date="2025-08" db="UniProtKB">
        <authorList>
            <consortium name="Ensembl"/>
        </authorList>
    </citation>
    <scope>IDENTIFICATION</scope>
</reference>
<feature type="compositionally biased region" description="Polar residues" evidence="1">
    <location>
        <begin position="142"/>
        <end position="159"/>
    </location>
</feature>
<dbReference type="Proteomes" id="UP000694406">
    <property type="component" value="Unplaced"/>
</dbReference>
<dbReference type="GO" id="GO:0043034">
    <property type="term" value="C:costamere"/>
    <property type="evidence" value="ECO:0007669"/>
    <property type="project" value="TreeGrafter"/>
</dbReference>
<name>A0A8C5SX50_LATLA</name>
<keyword evidence="3" id="KW-1185">Reference proteome</keyword>
<proteinExistence type="predicted"/>
<dbReference type="InterPro" id="IPR030634">
    <property type="entry name" value="SYNM"/>
</dbReference>
<dbReference type="GO" id="GO:0005200">
    <property type="term" value="F:structural constituent of cytoskeleton"/>
    <property type="evidence" value="ECO:0007669"/>
    <property type="project" value="InterPro"/>
</dbReference>
<dbReference type="GO" id="GO:0031443">
    <property type="term" value="P:fast-twitch skeletal muscle fiber contraction"/>
    <property type="evidence" value="ECO:0007669"/>
    <property type="project" value="TreeGrafter"/>
</dbReference>
<dbReference type="PANTHER" id="PTHR47136">
    <property type="entry name" value="SYNEMIN"/>
    <property type="match status" value="1"/>
</dbReference>
<feature type="region of interest" description="Disordered" evidence="1">
    <location>
        <begin position="296"/>
        <end position="327"/>
    </location>
</feature>
<organism evidence="2 3">
    <name type="scientific">Laticauda laticaudata</name>
    <name type="common">Blue-ringed sea krait</name>
    <name type="synonym">Blue-lipped sea krait</name>
    <dbReference type="NCBI Taxonomy" id="8630"/>
    <lineage>
        <taxon>Eukaryota</taxon>
        <taxon>Metazoa</taxon>
        <taxon>Chordata</taxon>
        <taxon>Craniata</taxon>
        <taxon>Vertebrata</taxon>
        <taxon>Euteleostomi</taxon>
        <taxon>Lepidosauria</taxon>
        <taxon>Squamata</taxon>
        <taxon>Bifurcata</taxon>
        <taxon>Unidentata</taxon>
        <taxon>Episquamata</taxon>
        <taxon>Toxicofera</taxon>
        <taxon>Serpentes</taxon>
        <taxon>Colubroidea</taxon>
        <taxon>Elapidae</taxon>
        <taxon>Laticaudinae</taxon>
        <taxon>Laticauda</taxon>
    </lineage>
</organism>
<feature type="compositionally biased region" description="Basic and acidic residues" evidence="1">
    <location>
        <begin position="310"/>
        <end position="323"/>
    </location>
</feature>
<dbReference type="GO" id="GO:0045104">
    <property type="term" value="P:intermediate filament cytoskeleton organization"/>
    <property type="evidence" value="ECO:0007669"/>
    <property type="project" value="InterPro"/>
</dbReference>
<sequence>LWRHIHHVVVGPTEIRKTEHVFYEGPTLEFGTVDFTTGVSADAGQFLKVTKSSPKTTETTEKIIYRSPIYTFEEVSNPENSTQIQVSSDIRSSQHITLDSKQTVEEITFEGASELSSDNRRDIFSQMKDPTATIVKKMTFGQKDTPTSDQNIYEGSFTKTSDDGSVSELGQMFSSEGSVHRITLGQKEVQSHDFMSQDFVLESPGISSSQEDTLEKISPVETSRSTHHIQIGQGLHSPDAQPFSGMEFSHTDGPSENSKSVGQIQIGQKETSFTFQMDISKMGGREPQATLVVSSRQEAGNGQPEGGMEELWKNPESEQKSEESTFDQTVQLQRMVDQRSVISDEKKIALLYLNENEGEEEDEGPWF</sequence>
<reference evidence="2" key="2">
    <citation type="submission" date="2025-09" db="UniProtKB">
        <authorList>
            <consortium name="Ensembl"/>
        </authorList>
    </citation>
    <scope>IDENTIFICATION</scope>
</reference>
<protein>
    <submittedName>
        <fullName evidence="2">Uncharacterized protein</fullName>
    </submittedName>
</protein>
<dbReference type="PANTHER" id="PTHR47136:SF1">
    <property type="entry name" value="SYNEMIN"/>
    <property type="match status" value="1"/>
</dbReference>
<dbReference type="GO" id="GO:0060053">
    <property type="term" value="C:neurofilament cytoskeleton"/>
    <property type="evidence" value="ECO:0007669"/>
    <property type="project" value="TreeGrafter"/>
</dbReference>
<dbReference type="GO" id="GO:0019215">
    <property type="term" value="F:intermediate filament binding"/>
    <property type="evidence" value="ECO:0007669"/>
    <property type="project" value="TreeGrafter"/>
</dbReference>
<feature type="region of interest" description="Disordered" evidence="1">
    <location>
        <begin position="142"/>
        <end position="165"/>
    </location>
</feature>
<dbReference type="GeneTree" id="ENSGT00940000159268"/>
<evidence type="ECO:0000256" key="1">
    <source>
        <dbReference type="SAM" id="MobiDB-lite"/>
    </source>
</evidence>
<dbReference type="GO" id="GO:0042383">
    <property type="term" value="C:sarcolemma"/>
    <property type="evidence" value="ECO:0007669"/>
    <property type="project" value="TreeGrafter"/>
</dbReference>
<dbReference type="GO" id="GO:0008307">
    <property type="term" value="F:structural constituent of muscle"/>
    <property type="evidence" value="ECO:0007669"/>
    <property type="project" value="InterPro"/>
</dbReference>
<accession>A0A8C5SX50</accession>
<dbReference type="Ensembl" id="ENSLLTT00000024490.1">
    <property type="protein sequence ID" value="ENSLLTP00000023630.1"/>
    <property type="gene ID" value="ENSLLTG00000017427.1"/>
</dbReference>
<evidence type="ECO:0000313" key="3">
    <source>
        <dbReference type="Proteomes" id="UP000694406"/>
    </source>
</evidence>